<accession>A0AAV1JX01</accession>
<organism evidence="1 2">
    <name type="scientific">Leptosia nina</name>
    <dbReference type="NCBI Taxonomy" id="320188"/>
    <lineage>
        <taxon>Eukaryota</taxon>
        <taxon>Metazoa</taxon>
        <taxon>Ecdysozoa</taxon>
        <taxon>Arthropoda</taxon>
        <taxon>Hexapoda</taxon>
        <taxon>Insecta</taxon>
        <taxon>Pterygota</taxon>
        <taxon>Neoptera</taxon>
        <taxon>Endopterygota</taxon>
        <taxon>Lepidoptera</taxon>
        <taxon>Glossata</taxon>
        <taxon>Ditrysia</taxon>
        <taxon>Papilionoidea</taxon>
        <taxon>Pieridae</taxon>
        <taxon>Pierinae</taxon>
        <taxon>Leptosia</taxon>
    </lineage>
</organism>
<dbReference type="AlphaFoldDB" id="A0AAV1JX01"/>
<keyword evidence="2" id="KW-1185">Reference proteome</keyword>
<dbReference type="Proteomes" id="UP001497472">
    <property type="component" value="Unassembled WGS sequence"/>
</dbReference>
<protein>
    <submittedName>
        <fullName evidence="1">Uncharacterized protein</fullName>
    </submittedName>
</protein>
<evidence type="ECO:0000313" key="1">
    <source>
        <dbReference type="EMBL" id="CAK1554012.1"/>
    </source>
</evidence>
<dbReference type="EMBL" id="CAVLEF010000265">
    <property type="protein sequence ID" value="CAK1554012.1"/>
    <property type="molecule type" value="Genomic_DNA"/>
</dbReference>
<sequence>MYNIMGRFVPAVGTVKELDDVQWAHLYKAGCIIDKRNNELIQREILNGTQNLRGRQKGYTKMLKLHMSVKHLVGFCF</sequence>
<comment type="caution">
    <text evidence="1">The sequence shown here is derived from an EMBL/GenBank/DDBJ whole genome shotgun (WGS) entry which is preliminary data.</text>
</comment>
<reference evidence="1 2" key="1">
    <citation type="submission" date="2023-11" db="EMBL/GenBank/DDBJ databases">
        <authorList>
            <person name="Okamura Y."/>
        </authorList>
    </citation>
    <scope>NUCLEOTIDE SEQUENCE [LARGE SCALE GENOMIC DNA]</scope>
</reference>
<name>A0AAV1JX01_9NEOP</name>
<gene>
    <name evidence="1" type="ORF">LNINA_LOCUS12962</name>
</gene>
<evidence type="ECO:0000313" key="2">
    <source>
        <dbReference type="Proteomes" id="UP001497472"/>
    </source>
</evidence>
<proteinExistence type="predicted"/>